<evidence type="ECO:0000259" key="1">
    <source>
        <dbReference type="PROSITE" id="PS51383"/>
    </source>
</evidence>
<protein>
    <submittedName>
        <fullName evidence="2">Carbohydrate kinase family protein</fullName>
    </submittedName>
</protein>
<keyword evidence="3" id="KW-1185">Reference proteome</keyword>
<proteinExistence type="predicted"/>
<accession>R1HVA3</accession>
<feature type="non-terminal residue" evidence="2">
    <location>
        <position position="51"/>
    </location>
</feature>
<gene>
    <name evidence="2" type="ORF">H480_32608</name>
</gene>
<dbReference type="GO" id="GO:0016836">
    <property type="term" value="F:hydro-lyase activity"/>
    <property type="evidence" value="ECO:0007669"/>
    <property type="project" value="InterPro"/>
</dbReference>
<evidence type="ECO:0000313" key="2">
    <source>
        <dbReference type="EMBL" id="EOD64291.1"/>
    </source>
</evidence>
<dbReference type="Proteomes" id="UP000014139">
    <property type="component" value="Unassembled WGS sequence"/>
</dbReference>
<evidence type="ECO:0000313" key="3">
    <source>
        <dbReference type="Proteomes" id="UP000014139"/>
    </source>
</evidence>
<name>R1HVA3_9PSEU</name>
<dbReference type="EMBL" id="AOUO01000526">
    <property type="protein sequence ID" value="EOD64291.1"/>
    <property type="molecule type" value="Genomic_DNA"/>
</dbReference>
<dbReference type="PROSITE" id="PS51383">
    <property type="entry name" value="YJEF_C_3"/>
    <property type="match status" value="1"/>
</dbReference>
<dbReference type="AlphaFoldDB" id="R1HVA3"/>
<keyword evidence="2" id="KW-0418">Kinase</keyword>
<keyword evidence="2" id="KW-0808">Transferase</keyword>
<dbReference type="InterPro" id="IPR000631">
    <property type="entry name" value="CARKD"/>
</dbReference>
<feature type="domain" description="YjeF C-terminal" evidence="1">
    <location>
        <begin position="7"/>
        <end position="51"/>
    </location>
</feature>
<sequence length="51" mass="5095">MPRSSSPEPAPVSPALLRDWRIGAEDRGTVLVVGGARSVPGAPALSGTAAL</sequence>
<reference evidence="2 3" key="1">
    <citation type="submission" date="2013-02" db="EMBL/GenBank/DDBJ databases">
        <title>Draft genome sequence of Amycolatopsis vancoresmycina strain DSM 44592T.</title>
        <authorList>
            <person name="Kumar S."/>
            <person name="Kaur N."/>
            <person name="Kaur C."/>
            <person name="Raghava G.P.S."/>
            <person name="Mayilraj S."/>
        </authorList>
    </citation>
    <scope>NUCLEOTIDE SEQUENCE [LARGE SCALE GENOMIC DNA]</scope>
    <source>
        <strain evidence="2 3">DSM 44592</strain>
    </source>
</reference>
<dbReference type="GO" id="GO:0016301">
    <property type="term" value="F:kinase activity"/>
    <property type="evidence" value="ECO:0007669"/>
    <property type="project" value="UniProtKB-KW"/>
</dbReference>
<comment type="caution">
    <text evidence="2">The sequence shown here is derived from an EMBL/GenBank/DDBJ whole genome shotgun (WGS) entry which is preliminary data.</text>
</comment>
<organism evidence="2 3">
    <name type="scientific">Amycolatopsis vancoresmycina DSM 44592</name>
    <dbReference type="NCBI Taxonomy" id="1292037"/>
    <lineage>
        <taxon>Bacteria</taxon>
        <taxon>Bacillati</taxon>
        <taxon>Actinomycetota</taxon>
        <taxon>Actinomycetes</taxon>
        <taxon>Pseudonocardiales</taxon>
        <taxon>Pseudonocardiaceae</taxon>
        <taxon>Amycolatopsis</taxon>
    </lineage>
</organism>